<organism evidence="2 3">
    <name type="scientific">Acrobeloides nanus</name>
    <dbReference type="NCBI Taxonomy" id="290746"/>
    <lineage>
        <taxon>Eukaryota</taxon>
        <taxon>Metazoa</taxon>
        <taxon>Ecdysozoa</taxon>
        <taxon>Nematoda</taxon>
        <taxon>Chromadorea</taxon>
        <taxon>Rhabditida</taxon>
        <taxon>Tylenchina</taxon>
        <taxon>Cephalobomorpha</taxon>
        <taxon>Cephaloboidea</taxon>
        <taxon>Cephalobidae</taxon>
        <taxon>Acrobeloides</taxon>
    </lineage>
</organism>
<dbReference type="Proteomes" id="UP000887540">
    <property type="component" value="Unplaced"/>
</dbReference>
<evidence type="ECO:0000313" key="2">
    <source>
        <dbReference type="Proteomes" id="UP000887540"/>
    </source>
</evidence>
<feature type="compositionally biased region" description="Polar residues" evidence="1">
    <location>
        <begin position="63"/>
        <end position="72"/>
    </location>
</feature>
<proteinExistence type="predicted"/>
<feature type="region of interest" description="Disordered" evidence="1">
    <location>
        <begin position="24"/>
        <end position="75"/>
    </location>
</feature>
<sequence>MKETVFQVAIEECASKARKNVPLKNEPLRKRIKSKSVAGKDEGHPDVHPECYHDGHPEDEIGNPTTSSTRSYYKSGEKKEKNRLFFNRAEQTAPLAKAEDDDLEMDIVTKTLS</sequence>
<feature type="compositionally biased region" description="Basic and acidic residues" evidence="1">
    <location>
        <begin position="38"/>
        <end position="59"/>
    </location>
</feature>
<protein>
    <submittedName>
        <fullName evidence="3">Uncharacterized protein</fullName>
    </submittedName>
</protein>
<keyword evidence="2" id="KW-1185">Reference proteome</keyword>
<reference evidence="3" key="1">
    <citation type="submission" date="2022-11" db="UniProtKB">
        <authorList>
            <consortium name="WormBaseParasite"/>
        </authorList>
    </citation>
    <scope>IDENTIFICATION</scope>
</reference>
<name>A0A914D3C1_9BILA</name>
<dbReference type="WBParaSite" id="ACRNAN_scaffold17825.g19311.t1">
    <property type="protein sequence ID" value="ACRNAN_scaffold17825.g19311.t1"/>
    <property type="gene ID" value="ACRNAN_scaffold17825.g19311"/>
</dbReference>
<accession>A0A914D3C1</accession>
<dbReference type="AlphaFoldDB" id="A0A914D3C1"/>
<evidence type="ECO:0000313" key="3">
    <source>
        <dbReference type="WBParaSite" id="ACRNAN_scaffold17825.g19311.t1"/>
    </source>
</evidence>
<evidence type="ECO:0000256" key="1">
    <source>
        <dbReference type="SAM" id="MobiDB-lite"/>
    </source>
</evidence>